<dbReference type="InterPro" id="IPR004978">
    <property type="entry name" value="Stanniocalcin"/>
</dbReference>
<comment type="subunit">
    <text evidence="2">Homodimer; disulfide-linked.</text>
</comment>
<keyword evidence="5" id="KW-0732">Signal</keyword>
<name>A0ABM4BGD9_HYDVU</name>
<accession>A0ABM4BGD9</accession>
<dbReference type="GeneID" id="136077823"/>
<evidence type="ECO:0000256" key="5">
    <source>
        <dbReference type="SAM" id="SignalP"/>
    </source>
</evidence>
<evidence type="ECO:0000256" key="2">
    <source>
        <dbReference type="ARBA" id="ARBA00011748"/>
    </source>
</evidence>
<evidence type="ECO:0000313" key="7">
    <source>
        <dbReference type="RefSeq" id="XP_065648050.1"/>
    </source>
</evidence>
<sequence>MWKIWIGLEIVLIFLTISKVSGYNCNEPTGNDCSWYKDCLENTNPCGTQGYALNYALSYCNKYEKNLNKFSSEGQKWIASVKKCLQVKLASLLKSKANEKLSCAFIKQFAFDSHLPCYVDPTGSGTYSFCSLSIKDKYEVVQTIKGAFLSEFVASVKGGRDLMNKCWFNIKQI</sequence>
<reference evidence="7" key="1">
    <citation type="submission" date="2025-08" db="UniProtKB">
        <authorList>
            <consortium name="RefSeq"/>
        </authorList>
    </citation>
    <scope>IDENTIFICATION</scope>
</reference>
<evidence type="ECO:0000256" key="3">
    <source>
        <dbReference type="ARBA" id="ARBA00022702"/>
    </source>
</evidence>
<dbReference type="PANTHER" id="PTHR11245:SF6">
    <property type="entry name" value="DUF19 DOMAIN-CONTAINING PROTEIN"/>
    <property type="match status" value="1"/>
</dbReference>
<keyword evidence="6" id="KW-1185">Reference proteome</keyword>
<dbReference type="PANTHER" id="PTHR11245">
    <property type="entry name" value="STANNIOCALCIN"/>
    <property type="match status" value="1"/>
</dbReference>
<feature type="chain" id="PRO_5046529250" evidence="5">
    <location>
        <begin position="23"/>
        <end position="173"/>
    </location>
</feature>
<evidence type="ECO:0000313" key="6">
    <source>
        <dbReference type="Proteomes" id="UP001652625"/>
    </source>
</evidence>
<proteinExistence type="inferred from homology"/>
<evidence type="ECO:0000256" key="1">
    <source>
        <dbReference type="ARBA" id="ARBA00008693"/>
    </source>
</evidence>
<protein>
    <submittedName>
        <fullName evidence="7">Uncharacterized protein LOC136077823</fullName>
    </submittedName>
</protein>
<dbReference type="Proteomes" id="UP001652625">
    <property type="component" value="Chromosome 03"/>
</dbReference>
<dbReference type="RefSeq" id="XP_065648050.1">
    <property type="nucleotide sequence ID" value="XM_065791978.1"/>
</dbReference>
<gene>
    <name evidence="7" type="primary">LOC136077823</name>
</gene>
<keyword evidence="4" id="KW-1015">Disulfide bond</keyword>
<evidence type="ECO:0000256" key="4">
    <source>
        <dbReference type="ARBA" id="ARBA00023157"/>
    </source>
</evidence>
<comment type="similarity">
    <text evidence="1">Belongs to the stanniocalcin family.</text>
</comment>
<organism evidence="6 7">
    <name type="scientific">Hydra vulgaris</name>
    <name type="common">Hydra</name>
    <name type="synonym">Hydra attenuata</name>
    <dbReference type="NCBI Taxonomy" id="6087"/>
    <lineage>
        <taxon>Eukaryota</taxon>
        <taxon>Metazoa</taxon>
        <taxon>Cnidaria</taxon>
        <taxon>Hydrozoa</taxon>
        <taxon>Hydroidolina</taxon>
        <taxon>Anthoathecata</taxon>
        <taxon>Aplanulata</taxon>
        <taxon>Hydridae</taxon>
        <taxon>Hydra</taxon>
    </lineage>
</organism>
<feature type="signal peptide" evidence="5">
    <location>
        <begin position="1"/>
        <end position="22"/>
    </location>
</feature>
<keyword evidence="3" id="KW-0372">Hormone</keyword>